<keyword evidence="5" id="KW-1185">Reference proteome</keyword>
<dbReference type="InterPro" id="IPR018060">
    <property type="entry name" value="HTH_AraC"/>
</dbReference>
<dbReference type="InterPro" id="IPR011006">
    <property type="entry name" value="CheY-like_superfamily"/>
</dbReference>
<dbReference type="SMART" id="SM00342">
    <property type="entry name" value="HTH_ARAC"/>
    <property type="match status" value="1"/>
</dbReference>
<evidence type="ECO:0000313" key="5">
    <source>
        <dbReference type="Proteomes" id="UP000275368"/>
    </source>
</evidence>
<evidence type="ECO:0000256" key="2">
    <source>
        <dbReference type="ARBA" id="ARBA00023125"/>
    </source>
</evidence>
<keyword evidence="3" id="KW-0804">Transcription</keyword>
<dbReference type="SUPFAM" id="SSF52172">
    <property type="entry name" value="CheY-like"/>
    <property type="match status" value="1"/>
</dbReference>
<dbReference type="Pfam" id="PF00072">
    <property type="entry name" value="Response_reg"/>
    <property type="match status" value="1"/>
</dbReference>
<dbReference type="GO" id="GO:0003700">
    <property type="term" value="F:DNA-binding transcription factor activity"/>
    <property type="evidence" value="ECO:0007669"/>
    <property type="project" value="InterPro"/>
</dbReference>
<dbReference type="PANTHER" id="PTHR43280">
    <property type="entry name" value="ARAC-FAMILY TRANSCRIPTIONAL REGULATOR"/>
    <property type="match status" value="1"/>
</dbReference>
<dbReference type="RefSeq" id="WP_125664065.1">
    <property type="nucleotide sequence ID" value="NZ_AP019308.1"/>
</dbReference>
<dbReference type="InterPro" id="IPR001789">
    <property type="entry name" value="Sig_transdc_resp-reg_receiver"/>
</dbReference>
<organism evidence="4 5">
    <name type="scientific">Paenibacillus baekrokdamisoli</name>
    <dbReference type="NCBI Taxonomy" id="1712516"/>
    <lineage>
        <taxon>Bacteria</taxon>
        <taxon>Bacillati</taxon>
        <taxon>Bacillota</taxon>
        <taxon>Bacilli</taxon>
        <taxon>Bacillales</taxon>
        <taxon>Paenibacillaceae</taxon>
        <taxon>Paenibacillus</taxon>
    </lineage>
</organism>
<name>A0A3G9JM37_9BACL</name>
<evidence type="ECO:0000256" key="3">
    <source>
        <dbReference type="ARBA" id="ARBA00023163"/>
    </source>
</evidence>
<dbReference type="SMART" id="SM00448">
    <property type="entry name" value="REC"/>
    <property type="match status" value="1"/>
</dbReference>
<protein>
    <submittedName>
        <fullName evidence="4">AraC family transcriptional regulator</fullName>
    </submittedName>
</protein>
<evidence type="ECO:0000256" key="1">
    <source>
        <dbReference type="ARBA" id="ARBA00023015"/>
    </source>
</evidence>
<dbReference type="GO" id="GO:0000160">
    <property type="term" value="P:phosphorelay signal transduction system"/>
    <property type="evidence" value="ECO:0007669"/>
    <property type="project" value="InterPro"/>
</dbReference>
<dbReference type="Proteomes" id="UP000275368">
    <property type="component" value="Chromosome"/>
</dbReference>
<dbReference type="EMBL" id="AP019308">
    <property type="protein sequence ID" value="BBH24089.1"/>
    <property type="molecule type" value="Genomic_DNA"/>
</dbReference>
<dbReference type="PROSITE" id="PS50110">
    <property type="entry name" value="RESPONSE_REGULATORY"/>
    <property type="match status" value="1"/>
</dbReference>
<dbReference type="Gene3D" id="1.10.10.60">
    <property type="entry name" value="Homeodomain-like"/>
    <property type="match status" value="2"/>
</dbReference>
<reference evidence="4 5" key="1">
    <citation type="submission" date="2018-11" db="EMBL/GenBank/DDBJ databases">
        <title>Complete genome sequence of Paenibacillus baekrokdamisoli strain KCTC 33723.</title>
        <authorList>
            <person name="Kang S.W."/>
            <person name="Lee K.C."/>
            <person name="Kim K.K."/>
            <person name="Kim J.S."/>
            <person name="Kim D.S."/>
            <person name="Ko S.H."/>
            <person name="Yang S.H."/>
            <person name="Lee J.S."/>
        </authorList>
    </citation>
    <scope>NUCLEOTIDE SEQUENCE [LARGE SCALE GENOMIC DNA]</scope>
    <source>
        <strain evidence="4 5">KCTC 33723</strain>
    </source>
</reference>
<dbReference type="Gene3D" id="3.40.50.2300">
    <property type="match status" value="1"/>
</dbReference>
<dbReference type="Pfam" id="PF12833">
    <property type="entry name" value="HTH_18"/>
    <property type="match status" value="1"/>
</dbReference>
<accession>A0A3G9JM37</accession>
<evidence type="ECO:0000313" key="4">
    <source>
        <dbReference type="EMBL" id="BBH24089.1"/>
    </source>
</evidence>
<dbReference type="GO" id="GO:0043565">
    <property type="term" value="F:sequence-specific DNA binding"/>
    <property type="evidence" value="ECO:0007669"/>
    <property type="project" value="InterPro"/>
</dbReference>
<dbReference type="KEGG" id="pbk:Back11_54340"/>
<dbReference type="PANTHER" id="PTHR43280:SF2">
    <property type="entry name" value="HTH-TYPE TRANSCRIPTIONAL REGULATOR EXSA"/>
    <property type="match status" value="1"/>
</dbReference>
<proteinExistence type="predicted"/>
<sequence>MNIVIADDEKLILQGMAFIITQMNANDRIVAQCYDGEEALAFCLQEGANVDVLITDVCMPNKDGLDLITELARACPHIQTIVMSGFGEFDYVRRAMREGAIDYLLKPVIKNELQAVLDRIRNQESPVSRAGGYDKRESPLGPSVYHDNLLNALFHNNPGMAPDARAYLENRYGISEHQYVFLAAGVSIDEIPGSPFQQADRMLFQYFIRKMAEEALFLLQPEGGTVWQGQDGFVVLLFFVKKGNERASDISASLDHLLALLASHVQYPVTIGLSSALDKFSLFPELLGQVQASLRARLTMGTGKVIRYEDSLNLLNQWSVKQDSFHKVVMATVLGDVEIVEKELYVLLADLYKATVHPEVLLDMILRLFLRVEDALEAKGIRPSDVGLSDWGKLQRDLEKCPTWVALESEVMSRLTEWAGLIQEKQLEVKPTFITDAVNYIHIHYASDLTLAEVADVVGLYPTYLSEQFKVRMGVKFIDYVINIRMEKAKKLLRETNKPSFEICEKVGYATPAHFTKVFKNKVGCTPVEYREGWRELRKL</sequence>
<dbReference type="InterPro" id="IPR009057">
    <property type="entry name" value="Homeodomain-like_sf"/>
</dbReference>
<dbReference type="CDD" id="cd17536">
    <property type="entry name" value="REC_YesN-like"/>
    <property type="match status" value="1"/>
</dbReference>
<keyword evidence="1" id="KW-0805">Transcription regulation</keyword>
<dbReference type="OrthoDB" id="9794370at2"/>
<keyword evidence="2" id="KW-0238">DNA-binding</keyword>
<dbReference type="PROSITE" id="PS01124">
    <property type="entry name" value="HTH_ARAC_FAMILY_2"/>
    <property type="match status" value="1"/>
</dbReference>
<dbReference type="AlphaFoldDB" id="A0A3G9JM37"/>
<gene>
    <name evidence="4" type="ORF">Back11_54340</name>
</gene>
<dbReference type="SUPFAM" id="SSF46689">
    <property type="entry name" value="Homeodomain-like"/>
    <property type="match status" value="2"/>
</dbReference>